<dbReference type="Gene3D" id="3.30.70.1290">
    <property type="entry name" value="Transposase IS200-like"/>
    <property type="match status" value="1"/>
</dbReference>
<dbReference type="InterPro" id="IPR036515">
    <property type="entry name" value="Transposase_17_sf"/>
</dbReference>
<sequence length="188" mass="21390">MSDVIPPKARGAAHFFTVRLRDPSSDLLVREVARLRQATRMTRARYPFDIDAIVVLPGTVHTLWSVPADDNDISHRWTLLKSLFSRGLRGAANRTPAQALRGDKAIWQRRIWHHVIRDSDDLERHRRMIHAAPVQAGLVARPQDWLFTSLHRDLALRHREDTPAAPPPFSRMRNKTVASRPAATSPAQ</sequence>
<name>A0A5S3PL52_9RHOB</name>
<accession>A0A5S3PL52</accession>
<evidence type="ECO:0000256" key="1">
    <source>
        <dbReference type="SAM" id="MobiDB-lite"/>
    </source>
</evidence>
<dbReference type="InterPro" id="IPR052715">
    <property type="entry name" value="RAYT_transposase"/>
</dbReference>
<dbReference type="Proteomes" id="UP000309550">
    <property type="component" value="Unassembled WGS sequence"/>
</dbReference>
<keyword evidence="4" id="KW-1185">Reference proteome</keyword>
<gene>
    <name evidence="3" type="ORF">FDT80_05265</name>
</gene>
<dbReference type="PANTHER" id="PTHR36966:SF1">
    <property type="entry name" value="REP-ASSOCIATED TYROSINE TRANSPOSASE"/>
    <property type="match status" value="1"/>
</dbReference>
<dbReference type="SMART" id="SM01321">
    <property type="entry name" value="Y1_Tnp"/>
    <property type="match status" value="1"/>
</dbReference>
<evidence type="ECO:0000313" key="4">
    <source>
        <dbReference type="Proteomes" id="UP000309550"/>
    </source>
</evidence>
<dbReference type="SUPFAM" id="SSF143422">
    <property type="entry name" value="Transposase IS200-like"/>
    <property type="match status" value="1"/>
</dbReference>
<dbReference type="GO" id="GO:0006313">
    <property type="term" value="P:DNA transposition"/>
    <property type="evidence" value="ECO:0007669"/>
    <property type="project" value="InterPro"/>
</dbReference>
<dbReference type="OrthoDB" id="9794403at2"/>
<dbReference type="RefSeq" id="WP_138661156.1">
    <property type="nucleotide sequence ID" value="NZ_VANS01000001.1"/>
</dbReference>
<protein>
    <submittedName>
        <fullName evidence="3">Transposase</fullName>
    </submittedName>
</protein>
<organism evidence="3 4">
    <name type="scientific">Sulfitobacter sabulilitoris</name>
    <dbReference type="NCBI Taxonomy" id="2562655"/>
    <lineage>
        <taxon>Bacteria</taxon>
        <taxon>Pseudomonadati</taxon>
        <taxon>Pseudomonadota</taxon>
        <taxon>Alphaproteobacteria</taxon>
        <taxon>Rhodobacterales</taxon>
        <taxon>Roseobacteraceae</taxon>
        <taxon>Sulfitobacter</taxon>
    </lineage>
</organism>
<evidence type="ECO:0000259" key="2">
    <source>
        <dbReference type="SMART" id="SM01321"/>
    </source>
</evidence>
<feature type="domain" description="Transposase IS200-like" evidence="2">
    <location>
        <begin position="9"/>
        <end position="132"/>
    </location>
</feature>
<dbReference type="GO" id="GO:0004803">
    <property type="term" value="F:transposase activity"/>
    <property type="evidence" value="ECO:0007669"/>
    <property type="project" value="InterPro"/>
</dbReference>
<dbReference type="NCBIfam" id="NF047646">
    <property type="entry name" value="REP_Tyr_transpos"/>
    <property type="match status" value="1"/>
</dbReference>
<proteinExistence type="predicted"/>
<dbReference type="AlphaFoldDB" id="A0A5S3PL52"/>
<dbReference type="GO" id="GO:0043565">
    <property type="term" value="F:sequence-specific DNA binding"/>
    <property type="evidence" value="ECO:0007669"/>
    <property type="project" value="TreeGrafter"/>
</dbReference>
<dbReference type="InterPro" id="IPR002686">
    <property type="entry name" value="Transposase_17"/>
</dbReference>
<dbReference type="EMBL" id="VANS01000001">
    <property type="protein sequence ID" value="TMM54986.1"/>
    <property type="molecule type" value="Genomic_DNA"/>
</dbReference>
<comment type="caution">
    <text evidence="3">The sequence shown here is derived from an EMBL/GenBank/DDBJ whole genome shotgun (WGS) entry which is preliminary data.</text>
</comment>
<feature type="region of interest" description="Disordered" evidence="1">
    <location>
        <begin position="158"/>
        <end position="188"/>
    </location>
</feature>
<dbReference type="PANTHER" id="PTHR36966">
    <property type="entry name" value="REP-ASSOCIATED TYROSINE TRANSPOSASE"/>
    <property type="match status" value="1"/>
</dbReference>
<evidence type="ECO:0000313" key="3">
    <source>
        <dbReference type="EMBL" id="TMM54986.1"/>
    </source>
</evidence>
<reference evidence="3 4" key="1">
    <citation type="submission" date="2019-05" db="EMBL/GenBank/DDBJ databases">
        <title>Sulfitobacter sabulilitoris sp. nov., isolated from a marine sand.</title>
        <authorList>
            <person name="Yoon J.-H."/>
        </authorList>
    </citation>
    <scope>NUCLEOTIDE SEQUENCE [LARGE SCALE GENOMIC DNA]</scope>
    <source>
        <strain evidence="3 4">HSMS-29</strain>
    </source>
</reference>